<gene>
    <name evidence="1" type="ORF">HPB50_009192</name>
</gene>
<accession>A0ACB7SJB9</accession>
<comment type="caution">
    <text evidence="1">The sequence shown here is derived from an EMBL/GenBank/DDBJ whole genome shotgun (WGS) entry which is preliminary data.</text>
</comment>
<dbReference type="EMBL" id="CM023484">
    <property type="protein sequence ID" value="KAH6932754.1"/>
    <property type="molecule type" value="Genomic_DNA"/>
</dbReference>
<evidence type="ECO:0000313" key="2">
    <source>
        <dbReference type="Proteomes" id="UP000821845"/>
    </source>
</evidence>
<organism evidence="1 2">
    <name type="scientific">Hyalomma asiaticum</name>
    <name type="common">Tick</name>
    <dbReference type="NCBI Taxonomy" id="266040"/>
    <lineage>
        <taxon>Eukaryota</taxon>
        <taxon>Metazoa</taxon>
        <taxon>Ecdysozoa</taxon>
        <taxon>Arthropoda</taxon>
        <taxon>Chelicerata</taxon>
        <taxon>Arachnida</taxon>
        <taxon>Acari</taxon>
        <taxon>Parasitiformes</taxon>
        <taxon>Ixodida</taxon>
        <taxon>Ixodoidea</taxon>
        <taxon>Ixodidae</taxon>
        <taxon>Hyalomminae</taxon>
        <taxon>Hyalomma</taxon>
    </lineage>
</organism>
<reference evidence="1" key="1">
    <citation type="submission" date="2020-05" db="EMBL/GenBank/DDBJ databases">
        <title>Large-scale comparative analyses of tick genomes elucidate their genetic diversity and vector capacities.</title>
        <authorList>
            <person name="Jia N."/>
            <person name="Wang J."/>
            <person name="Shi W."/>
            <person name="Du L."/>
            <person name="Sun Y."/>
            <person name="Zhan W."/>
            <person name="Jiang J."/>
            <person name="Wang Q."/>
            <person name="Zhang B."/>
            <person name="Ji P."/>
            <person name="Sakyi L.B."/>
            <person name="Cui X."/>
            <person name="Yuan T."/>
            <person name="Jiang B."/>
            <person name="Yang W."/>
            <person name="Lam T.T.-Y."/>
            <person name="Chang Q."/>
            <person name="Ding S."/>
            <person name="Wang X."/>
            <person name="Zhu J."/>
            <person name="Ruan X."/>
            <person name="Zhao L."/>
            <person name="Wei J."/>
            <person name="Que T."/>
            <person name="Du C."/>
            <person name="Cheng J."/>
            <person name="Dai P."/>
            <person name="Han X."/>
            <person name="Huang E."/>
            <person name="Gao Y."/>
            <person name="Liu J."/>
            <person name="Shao H."/>
            <person name="Ye R."/>
            <person name="Li L."/>
            <person name="Wei W."/>
            <person name="Wang X."/>
            <person name="Wang C."/>
            <person name="Yang T."/>
            <person name="Huo Q."/>
            <person name="Li W."/>
            <person name="Guo W."/>
            <person name="Chen H."/>
            <person name="Zhou L."/>
            <person name="Ni X."/>
            <person name="Tian J."/>
            <person name="Zhou Y."/>
            <person name="Sheng Y."/>
            <person name="Liu T."/>
            <person name="Pan Y."/>
            <person name="Xia L."/>
            <person name="Li J."/>
            <person name="Zhao F."/>
            <person name="Cao W."/>
        </authorList>
    </citation>
    <scope>NUCLEOTIDE SEQUENCE</scope>
    <source>
        <strain evidence="1">Hyas-2018</strain>
    </source>
</reference>
<protein>
    <submittedName>
        <fullName evidence="1">Uncharacterized protein</fullName>
    </submittedName>
</protein>
<proteinExistence type="predicted"/>
<keyword evidence="2" id="KW-1185">Reference proteome</keyword>
<name>A0ACB7SJB9_HYAAI</name>
<dbReference type="Proteomes" id="UP000821845">
    <property type="component" value="Chromosome 4"/>
</dbReference>
<sequence length="60" mass="6883">MADFLHQEAFTRSINMERTQIHQFFRDLQASAWSGWAQHEKVPAVSEADFPALGSHALLR</sequence>
<evidence type="ECO:0000313" key="1">
    <source>
        <dbReference type="EMBL" id="KAH6932754.1"/>
    </source>
</evidence>